<name>A0ABR7LXB7_9ACTN</name>
<proteinExistence type="predicted"/>
<dbReference type="RefSeq" id="WP_187246495.1">
    <property type="nucleotide sequence ID" value="NZ_BAAAOK010000011.1"/>
</dbReference>
<gene>
    <name evidence="2" type="ORF">HKK74_28735</name>
</gene>
<comment type="caution">
    <text evidence="2">The sequence shown here is derived from an EMBL/GenBank/DDBJ whole genome shotgun (WGS) entry which is preliminary data.</text>
</comment>
<protein>
    <submittedName>
        <fullName evidence="2">DUF5519 family protein</fullName>
    </submittedName>
</protein>
<organism evidence="2 3">
    <name type="scientific">Actinomadura alba</name>
    <dbReference type="NCBI Taxonomy" id="406431"/>
    <lineage>
        <taxon>Bacteria</taxon>
        <taxon>Bacillati</taxon>
        <taxon>Actinomycetota</taxon>
        <taxon>Actinomycetes</taxon>
        <taxon>Streptosporangiales</taxon>
        <taxon>Thermomonosporaceae</taxon>
        <taxon>Actinomadura</taxon>
    </lineage>
</organism>
<dbReference type="Pfam" id="PF17648">
    <property type="entry name" value="Luciferase"/>
    <property type="match status" value="1"/>
</dbReference>
<evidence type="ECO:0000259" key="1">
    <source>
        <dbReference type="Pfam" id="PF17648"/>
    </source>
</evidence>
<reference evidence="2 3" key="1">
    <citation type="submission" date="2020-06" db="EMBL/GenBank/DDBJ databases">
        <title>Actinomadura xiongansis sp. nov., isolated from soil of Baiyangdian.</title>
        <authorList>
            <person name="Zhang X."/>
        </authorList>
    </citation>
    <scope>NUCLEOTIDE SEQUENCE [LARGE SCALE GENOMIC DNA]</scope>
    <source>
        <strain evidence="2 3">HBUM206468</strain>
    </source>
</reference>
<dbReference type="Proteomes" id="UP000805614">
    <property type="component" value="Unassembled WGS sequence"/>
</dbReference>
<dbReference type="EMBL" id="JABVEC010000027">
    <property type="protein sequence ID" value="MBC6469446.1"/>
    <property type="molecule type" value="Genomic_DNA"/>
</dbReference>
<evidence type="ECO:0000313" key="2">
    <source>
        <dbReference type="EMBL" id="MBC6469446.1"/>
    </source>
</evidence>
<accession>A0ABR7LXB7</accession>
<evidence type="ECO:0000313" key="3">
    <source>
        <dbReference type="Proteomes" id="UP000805614"/>
    </source>
</evidence>
<keyword evidence="3" id="KW-1185">Reference proteome</keyword>
<dbReference type="InterPro" id="IPR040841">
    <property type="entry name" value="Luciferase_dom"/>
</dbReference>
<sequence>MGTPLPAGISFAERVVDELRRWPALSVCRVDCGEGSGLALSNRQILHLHTSDEAELCLTWPVIQRMHEVLLNSGRVLLDPSEDWVRVRLDGDSDVELLTSLVSVAIHANSSAFPQHSRPVTPCPKGLASV</sequence>
<feature type="domain" description="Luciferase" evidence="1">
    <location>
        <begin position="42"/>
        <end position="105"/>
    </location>
</feature>